<dbReference type="Pfam" id="PF00010">
    <property type="entry name" value="HLH"/>
    <property type="match status" value="1"/>
</dbReference>
<proteinExistence type="predicted"/>
<evidence type="ECO:0000313" key="3">
    <source>
        <dbReference type="Proteomes" id="UP000007875"/>
    </source>
</evidence>
<reference evidence="2" key="2">
    <citation type="submission" date="2025-08" db="UniProtKB">
        <authorList>
            <consortium name="Ensembl"/>
        </authorList>
    </citation>
    <scope>IDENTIFICATION</scope>
</reference>
<dbReference type="SUPFAM" id="SSF47459">
    <property type="entry name" value="HLH, helix-loop-helix DNA-binding domain"/>
    <property type="match status" value="1"/>
</dbReference>
<dbReference type="InterPro" id="IPR011598">
    <property type="entry name" value="bHLH_dom"/>
</dbReference>
<dbReference type="AlphaFoldDB" id="H2YEP3"/>
<dbReference type="GeneTree" id="ENSGT00730000113259"/>
<dbReference type="Proteomes" id="UP000007875">
    <property type="component" value="Unassembled WGS sequence"/>
</dbReference>
<sequence>MVKGPKTVTVLPQRHTPFPRFGDGKVRKVIQSENEELKELYQKLGGMLPSCKNKMNTSSIDIVLSAVDYIRELHSLLDQRNIRTAEAVTDVVKRNSLNRASTNSSFHS</sequence>
<protein>
    <recommendedName>
        <fullName evidence="1">BHLH domain-containing protein</fullName>
    </recommendedName>
</protein>
<reference evidence="3" key="1">
    <citation type="submission" date="2003-08" db="EMBL/GenBank/DDBJ databases">
        <authorList>
            <person name="Birren B."/>
            <person name="Nusbaum C."/>
            <person name="Abebe A."/>
            <person name="Abouelleil A."/>
            <person name="Adekoya E."/>
            <person name="Ait-zahra M."/>
            <person name="Allen N."/>
            <person name="Allen T."/>
            <person name="An P."/>
            <person name="Anderson M."/>
            <person name="Anderson S."/>
            <person name="Arachchi H."/>
            <person name="Armbruster J."/>
            <person name="Bachantsang P."/>
            <person name="Baldwin J."/>
            <person name="Barry A."/>
            <person name="Bayul T."/>
            <person name="Blitshsteyn B."/>
            <person name="Bloom T."/>
            <person name="Blye J."/>
            <person name="Boguslavskiy L."/>
            <person name="Borowsky M."/>
            <person name="Boukhgalter B."/>
            <person name="Brunache A."/>
            <person name="Butler J."/>
            <person name="Calixte N."/>
            <person name="Calvo S."/>
            <person name="Camarata J."/>
            <person name="Campo K."/>
            <person name="Chang J."/>
            <person name="Cheshatsang Y."/>
            <person name="Citroen M."/>
            <person name="Collymore A."/>
            <person name="Considine T."/>
            <person name="Cook A."/>
            <person name="Cooke P."/>
            <person name="Corum B."/>
            <person name="Cuomo C."/>
            <person name="David R."/>
            <person name="Dawoe T."/>
            <person name="Degray S."/>
            <person name="Dodge S."/>
            <person name="Dooley K."/>
            <person name="Dorje P."/>
            <person name="Dorjee K."/>
            <person name="Dorris L."/>
            <person name="Duffey N."/>
            <person name="Dupes A."/>
            <person name="Elkins T."/>
            <person name="Engels R."/>
            <person name="Erickson J."/>
            <person name="Farina A."/>
            <person name="Faro S."/>
            <person name="Ferreira P."/>
            <person name="Fischer H."/>
            <person name="Fitzgerald M."/>
            <person name="Foley K."/>
            <person name="Gage D."/>
            <person name="Galagan J."/>
            <person name="Gearin G."/>
            <person name="Gnerre S."/>
            <person name="Gnirke A."/>
            <person name="Goyette A."/>
            <person name="Graham J."/>
            <person name="Grandbois E."/>
            <person name="Gyaltsen K."/>
            <person name="Hafez N."/>
            <person name="Hagopian D."/>
            <person name="Hagos B."/>
            <person name="Hall J."/>
            <person name="Hatcher B."/>
            <person name="Heller A."/>
            <person name="Higgins H."/>
            <person name="Honan T."/>
            <person name="Horn A."/>
            <person name="Houde N."/>
            <person name="Hughes L."/>
            <person name="Hulme W."/>
            <person name="Husby E."/>
            <person name="Iliev I."/>
            <person name="Jaffe D."/>
            <person name="Jones C."/>
            <person name="Kamal M."/>
            <person name="Kamat A."/>
            <person name="Kamvysselis M."/>
            <person name="Karlsson E."/>
            <person name="Kells C."/>
            <person name="Kieu A."/>
            <person name="Kisner P."/>
            <person name="Kodira C."/>
            <person name="Kulbokas E."/>
            <person name="Labutti K."/>
            <person name="Lama D."/>
            <person name="Landers T."/>
            <person name="Leger J."/>
            <person name="Levine S."/>
            <person name="Lewis D."/>
            <person name="Lewis T."/>
            <person name="Lindblad-toh K."/>
            <person name="Liu X."/>
            <person name="Lokyitsang T."/>
            <person name="Lokyitsang Y."/>
            <person name="Lucien O."/>
            <person name="Lui A."/>
            <person name="Ma L.J."/>
            <person name="Mabbitt R."/>
            <person name="Macdonald J."/>
            <person name="Maclean C."/>
            <person name="Major J."/>
            <person name="Manning J."/>
            <person name="Marabella R."/>
            <person name="Maru K."/>
            <person name="Matthews C."/>
            <person name="Mauceli E."/>
            <person name="Mccarthy M."/>
            <person name="Mcdonough S."/>
            <person name="Mcghee T."/>
            <person name="Meldrim J."/>
            <person name="Meneus L."/>
            <person name="Mesirov J."/>
            <person name="Mihalev A."/>
            <person name="Mihova T."/>
            <person name="Mikkelsen T."/>
            <person name="Mlenga V."/>
            <person name="Moru K."/>
            <person name="Mozes J."/>
            <person name="Mulrain L."/>
            <person name="Munson G."/>
            <person name="Naylor J."/>
            <person name="Newes C."/>
            <person name="Nguyen C."/>
            <person name="Nguyen N."/>
            <person name="Nguyen T."/>
            <person name="Nicol R."/>
            <person name="Nielsen C."/>
            <person name="Nizzari M."/>
            <person name="Norbu C."/>
            <person name="Norbu N."/>
            <person name="O'donnell P."/>
            <person name="Okoawo O."/>
            <person name="O'leary S."/>
            <person name="Omotosho B."/>
            <person name="O'neill K."/>
            <person name="Osman S."/>
            <person name="Parker S."/>
            <person name="Perrin D."/>
            <person name="Phunkhang P."/>
            <person name="Piqani B."/>
            <person name="Purcell S."/>
            <person name="Rachupka T."/>
            <person name="Ramasamy U."/>
            <person name="Rameau R."/>
            <person name="Ray V."/>
            <person name="Raymond C."/>
            <person name="Retta R."/>
            <person name="Richardson S."/>
            <person name="Rise C."/>
            <person name="Rodriguez J."/>
            <person name="Rogers J."/>
            <person name="Rogov P."/>
            <person name="Rutman M."/>
            <person name="Schupbach R."/>
            <person name="Seaman C."/>
            <person name="Settipalli S."/>
            <person name="Sharpe T."/>
            <person name="Sheridan J."/>
            <person name="Sherpa N."/>
            <person name="Shi J."/>
            <person name="Smirnov S."/>
            <person name="Smith C."/>
            <person name="Sougnez C."/>
            <person name="Spencer B."/>
            <person name="Stalker J."/>
            <person name="Stange-thomann N."/>
            <person name="Stavropoulos S."/>
            <person name="Stetson K."/>
            <person name="Stone C."/>
            <person name="Stone S."/>
            <person name="Stubbs M."/>
            <person name="Talamas J."/>
            <person name="Tchuinga P."/>
            <person name="Tenzing P."/>
            <person name="Tesfaye S."/>
            <person name="Theodore J."/>
            <person name="Thoulutsang Y."/>
            <person name="Topham K."/>
            <person name="Towey S."/>
            <person name="Tsamla T."/>
            <person name="Tsomo N."/>
            <person name="Vallee D."/>
            <person name="Vassiliev H."/>
            <person name="Venkataraman V."/>
            <person name="Vinson J."/>
            <person name="Vo A."/>
            <person name="Wade C."/>
            <person name="Wang S."/>
            <person name="Wangchuk T."/>
            <person name="Wangdi T."/>
            <person name="Whittaker C."/>
            <person name="Wilkinson J."/>
            <person name="Wu Y."/>
            <person name="Wyman D."/>
            <person name="Yadav S."/>
            <person name="Yang S."/>
            <person name="Yang X."/>
            <person name="Yeager S."/>
            <person name="Yee E."/>
            <person name="Young G."/>
            <person name="Zainoun J."/>
            <person name="Zembeck L."/>
            <person name="Zimmer A."/>
            <person name="Zody M."/>
            <person name="Lander E."/>
        </authorList>
    </citation>
    <scope>NUCLEOTIDE SEQUENCE [LARGE SCALE GENOMIC DNA]</scope>
</reference>
<organism evidence="2 3">
    <name type="scientific">Ciona savignyi</name>
    <name type="common">Pacific transparent sea squirt</name>
    <dbReference type="NCBI Taxonomy" id="51511"/>
    <lineage>
        <taxon>Eukaryota</taxon>
        <taxon>Metazoa</taxon>
        <taxon>Chordata</taxon>
        <taxon>Tunicata</taxon>
        <taxon>Ascidiacea</taxon>
        <taxon>Phlebobranchia</taxon>
        <taxon>Cionidae</taxon>
        <taxon>Ciona</taxon>
    </lineage>
</organism>
<dbReference type="GO" id="GO:0046983">
    <property type="term" value="F:protein dimerization activity"/>
    <property type="evidence" value="ECO:0007669"/>
    <property type="project" value="InterPro"/>
</dbReference>
<name>H2YEP3_CIOSA</name>
<dbReference type="HOGENOM" id="CLU_2195990_0_0_1"/>
<keyword evidence="3" id="KW-1185">Reference proteome</keyword>
<evidence type="ECO:0000313" key="2">
    <source>
        <dbReference type="Ensembl" id="ENSCSAVP00000003791.1"/>
    </source>
</evidence>
<feature type="domain" description="BHLH" evidence="1">
    <location>
        <begin position="36"/>
        <end position="74"/>
    </location>
</feature>
<dbReference type="Gene3D" id="4.10.280.10">
    <property type="entry name" value="Helix-loop-helix DNA-binding domain"/>
    <property type="match status" value="1"/>
</dbReference>
<dbReference type="Ensembl" id="ENSCSAVT00000003848.1">
    <property type="protein sequence ID" value="ENSCSAVP00000003791.1"/>
    <property type="gene ID" value="ENSCSAVG00000002241.1"/>
</dbReference>
<dbReference type="OMA" id="HEFRFSK"/>
<dbReference type="InParanoid" id="H2YEP3"/>
<evidence type="ECO:0000259" key="1">
    <source>
        <dbReference type="Pfam" id="PF00010"/>
    </source>
</evidence>
<dbReference type="InterPro" id="IPR036638">
    <property type="entry name" value="HLH_DNA-bd_sf"/>
</dbReference>
<accession>H2YEP3</accession>
<reference evidence="2" key="3">
    <citation type="submission" date="2025-09" db="UniProtKB">
        <authorList>
            <consortium name="Ensembl"/>
        </authorList>
    </citation>
    <scope>IDENTIFICATION</scope>
</reference>